<organism evidence="2 3">
    <name type="scientific">Tigriopus californicus</name>
    <name type="common">Marine copepod</name>
    <dbReference type="NCBI Taxonomy" id="6832"/>
    <lineage>
        <taxon>Eukaryota</taxon>
        <taxon>Metazoa</taxon>
        <taxon>Ecdysozoa</taxon>
        <taxon>Arthropoda</taxon>
        <taxon>Crustacea</taxon>
        <taxon>Multicrustacea</taxon>
        <taxon>Hexanauplia</taxon>
        <taxon>Copepoda</taxon>
        <taxon>Harpacticoida</taxon>
        <taxon>Harpacticidae</taxon>
        <taxon>Tigriopus</taxon>
    </lineage>
</organism>
<evidence type="ECO:0000256" key="1">
    <source>
        <dbReference type="SAM" id="MobiDB-lite"/>
    </source>
</evidence>
<name>A0A553PRQ1_TIGCA</name>
<comment type="caution">
    <text evidence="2">The sequence shown here is derived from an EMBL/GenBank/DDBJ whole genome shotgun (WGS) entry which is preliminary data.</text>
</comment>
<keyword evidence="3" id="KW-1185">Reference proteome</keyword>
<reference evidence="2 3" key="1">
    <citation type="journal article" date="2018" name="Nat. Ecol. Evol.">
        <title>Genomic signatures of mitonuclear coevolution across populations of Tigriopus californicus.</title>
        <authorList>
            <person name="Barreto F.S."/>
            <person name="Watson E.T."/>
            <person name="Lima T.G."/>
            <person name="Willett C.S."/>
            <person name="Edmands S."/>
            <person name="Li W."/>
            <person name="Burton R.S."/>
        </authorList>
    </citation>
    <scope>NUCLEOTIDE SEQUENCE [LARGE SCALE GENOMIC DNA]</scope>
    <source>
        <strain evidence="2 3">San Diego</strain>
    </source>
</reference>
<accession>A0A553PRQ1</accession>
<evidence type="ECO:0000313" key="3">
    <source>
        <dbReference type="Proteomes" id="UP000318571"/>
    </source>
</evidence>
<evidence type="ECO:0000313" key="2">
    <source>
        <dbReference type="EMBL" id="TRY80350.1"/>
    </source>
</evidence>
<dbReference type="EMBL" id="VCGU01000001">
    <property type="protein sequence ID" value="TRY80350.1"/>
    <property type="molecule type" value="Genomic_DNA"/>
</dbReference>
<proteinExistence type="predicted"/>
<dbReference type="Proteomes" id="UP000318571">
    <property type="component" value="Chromosome 12"/>
</dbReference>
<dbReference type="AlphaFoldDB" id="A0A553PRQ1"/>
<gene>
    <name evidence="2" type="ORF">TCAL_15450</name>
</gene>
<protein>
    <submittedName>
        <fullName evidence="2">Uncharacterized protein</fullName>
    </submittedName>
</protein>
<sequence>MEEVHYLVYHHIKGNVCGKLAKKFLKAVETEVDTENEPLQSLSHIINSSEKSKIAHPTSKKRKLEAEPSEDQIKQANIAAKLLNYDPLINHPRGVGGVVEVEAGDEVEGGVEDVDVGPPIVIGGLAPTPCSWGPRRTNE</sequence>
<feature type="region of interest" description="Disordered" evidence="1">
    <location>
        <begin position="47"/>
        <end position="70"/>
    </location>
</feature>